<evidence type="ECO:0000256" key="1">
    <source>
        <dbReference type="SAM" id="MobiDB-lite"/>
    </source>
</evidence>
<dbReference type="Proteomes" id="UP001183246">
    <property type="component" value="Unassembled WGS sequence"/>
</dbReference>
<keyword evidence="3" id="KW-1185">Reference proteome</keyword>
<proteinExistence type="predicted"/>
<gene>
    <name evidence="2" type="ORF">RM590_25945</name>
</gene>
<reference evidence="3" key="1">
    <citation type="submission" date="2023-07" db="EMBL/GenBank/DDBJ databases">
        <title>30 novel species of actinomycetes from the DSMZ collection.</title>
        <authorList>
            <person name="Nouioui I."/>
        </authorList>
    </citation>
    <scope>NUCLEOTIDE SEQUENCE [LARGE SCALE GENOMIC DNA]</scope>
    <source>
        <strain evidence="3">DSM 44938</strain>
    </source>
</reference>
<comment type="caution">
    <text evidence="2">The sequence shown here is derived from an EMBL/GenBank/DDBJ whole genome shotgun (WGS) entry which is preliminary data.</text>
</comment>
<protein>
    <submittedName>
        <fullName evidence="2">Uncharacterized protein</fullName>
    </submittedName>
</protein>
<evidence type="ECO:0000313" key="2">
    <source>
        <dbReference type="EMBL" id="MDT0346004.1"/>
    </source>
</evidence>
<evidence type="ECO:0000313" key="3">
    <source>
        <dbReference type="Proteomes" id="UP001183246"/>
    </source>
</evidence>
<dbReference type="EMBL" id="JAVREL010000017">
    <property type="protein sequence ID" value="MDT0346004.1"/>
    <property type="molecule type" value="Genomic_DNA"/>
</dbReference>
<feature type="region of interest" description="Disordered" evidence="1">
    <location>
        <begin position="46"/>
        <end position="65"/>
    </location>
</feature>
<organism evidence="2 3">
    <name type="scientific">Streptomyces litchfieldiae</name>
    <dbReference type="NCBI Taxonomy" id="3075543"/>
    <lineage>
        <taxon>Bacteria</taxon>
        <taxon>Bacillati</taxon>
        <taxon>Actinomycetota</taxon>
        <taxon>Actinomycetes</taxon>
        <taxon>Kitasatosporales</taxon>
        <taxon>Streptomycetaceae</taxon>
        <taxon>Streptomyces</taxon>
    </lineage>
</organism>
<name>A0ABU2MY84_9ACTN</name>
<sequence>MTITTHSFRNATEAPTELSRHATGEGTVVWLRCTCGRLRMVFAPDDPRTRPLTAGGHTPSCPDCY</sequence>
<dbReference type="RefSeq" id="WP_311707140.1">
    <property type="nucleotide sequence ID" value="NZ_JAVREL010000017.1"/>
</dbReference>
<feature type="compositionally biased region" description="Polar residues" evidence="1">
    <location>
        <begin position="1"/>
        <end position="10"/>
    </location>
</feature>
<accession>A0ABU2MY84</accession>
<feature type="region of interest" description="Disordered" evidence="1">
    <location>
        <begin position="1"/>
        <end position="21"/>
    </location>
</feature>